<name>A0A6N8KXN9_9SPHI</name>
<dbReference type="Pfam" id="PF16428">
    <property type="entry name" value="DUF5025"/>
    <property type="match status" value="1"/>
</dbReference>
<comment type="caution">
    <text evidence="1">The sequence shown here is derived from an EMBL/GenBank/DDBJ whole genome shotgun (WGS) entry which is preliminary data.</text>
</comment>
<keyword evidence="2" id="KW-1185">Reference proteome</keyword>
<reference evidence="1 2" key="1">
    <citation type="submission" date="2019-12" db="EMBL/GenBank/DDBJ databases">
        <authorList>
            <person name="Dong K."/>
        </authorList>
    </citation>
    <scope>NUCLEOTIDE SEQUENCE [LARGE SCALE GENOMIC DNA]</scope>
    <source>
        <strain evidence="1 2">JCM 31225</strain>
    </source>
</reference>
<sequence length="192" mass="21675">MKNTILLLLGALLLIKCSDKPDITAPTIDDTFFFAKIGKNGYDIKNDGAKGKAIRTIQEYPTYEFVFHHTFKTELFRPNIETTTLKVEVETPENDKTYSSATGLSDVNQNLKVITCEVATQEVETSPVEKKTYEPHDKKTPIILEVLKVDKDPSSGVKIVEGKIKGFLFNNENLKDSIEIDAHFRTKSYNQN</sequence>
<organism evidence="1 2">
    <name type="scientific">Sphingobacterium humi</name>
    <dbReference type="NCBI Taxonomy" id="1796905"/>
    <lineage>
        <taxon>Bacteria</taxon>
        <taxon>Pseudomonadati</taxon>
        <taxon>Bacteroidota</taxon>
        <taxon>Sphingobacteriia</taxon>
        <taxon>Sphingobacteriales</taxon>
        <taxon>Sphingobacteriaceae</taxon>
        <taxon>Sphingobacterium</taxon>
    </lineage>
</organism>
<proteinExistence type="predicted"/>
<dbReference type="EMBL" id="WSQA01000001">
    <property type="protein sequence ID" value="MVZ60688.1"/>
    <property type="molecule type" value="Genomic_DNA"/>
</dbReference>
<dbReference type="OrthoDB" id="9899428at2"/>
<evidence type="ECO:0000313" key="1">
    <source>
        <dbReference type="EMBL" id="MVZ60688.1"/>
    </source>
</evidence>
<evidence type="ECO:0000313" key="2">
    <source>
        <dbReference type="Proteomes" id="UP000435036"/>
    </source>
</evidence>
<dbReference type="InterPro" id="IPR032206">
    <property type="entry name" value="DUF5025"/>
</dbReference>
<gene>
    <name evidence="1" type="ORF">GQF63_01500</name>
</gene>
<dbReference type="RefSeq" id="WP_160367318.1">
    <property type="nucleotide sequence ID" value="NZ_WSQA01000001.1"/>
</dbReference>
<dbReference type="Proteomes" id="UP000435036">
    <property type="component" value="Unassembled WGS sequence"/>
</dbReference>
<accession>A0A6N8KXN9</accession>
<dbReference type="AlphaFoldDB" id="A0A6N8KXN9"/>
<protein>
    <submittedName>
        <fullName evidence="1">DUF5025 domain-containing protein</fullName>
    </submittedName>
</protein>